<sequence length="120" mass="13220">MLMLQVCSAGPQSKSGRYAPMCLRCTQVLARRCLHADGWDSSRTEDAVQRKQPPWPGAVGDRGLEAVAQRRRARLGQHLLLRIAVLREGGSDTAAPLDTRKEAEWRGAGKLRGELTGPWC</sequence>
<dbReference type="Proteomes" id="UP000604046">
    <property type="component" value="Unassembled WGS sequence"/>
</dbReference>
<organism evidence="1 2">
    <name type="scientific">Symbiodinium natans</name>
    <dbReference type="NCBI Taxonomy" id="878477"/>
    <lineage>
        <taxon>Eukaryota</taxon>
        <taxon>Sar</taxon>
        <taxon>Alveolata</taxon>
        <taxon>Dinophyceae</taxon>
        <taxon>Suessiales</taxon>
        <taxon>Symbiodiniaceae</taxon>
        <taxon>Symbiodinium</taxon>
    </lineage>
</organism>
<proteinExistence type="predicted"/>
<comment type="caution">
    <text evidence="1">The sequence shown here is derived from an EMBL/GenBank/DDBJ whole genome shotgun (WGS) entry which is preliminary data.</text>
</comment>
<evidence type="ECO:0000313" key="1">
    <source>
        <dbReference type="EMBL" id="CAE7402864.1"/>
    </source>
</evidence>
<dbReference type="EMBL" id="CAJNDS010002268">
    <property type="protein sequence ID" value="CAE7402864.1"/>
    <property type="molecule type" value="Genomic_DNA"/>
</dbReference>
<dbReference type="AlphaFoldDB" id="A0A812QT10"/>
<accession>A0A812QT10</accession>
<reference evidence="1" key="1">
    <citation type="submission" date="2021-02" db="EMBL/GenBank/DDBJ databases">
        <authorList>
            <person name="Dougan E. K."/>
            <person name="Rhodes N."/>
            <person name="Thang M."/>
            <person name="Chan C."/>
        </authorList>
    </citation>
    <scope>NUCLEOTIDE SEQUENCE</scope>
</reference>
<keyword evidence="2" id="KW-1185">Reference proteome</keyword>
<gene>
    <name evidence="1" type="ORF">SNAT2548_LOCUS21922</name>
</gene>
<name>A0A812QT10_9DINO</name>
<evidence type="ECO:0000313" key="2">
    <source>
        <dbReference type="Proteomes" id="UP000604046"/>
    </source>
</evidence>
<protein>
    <submittedName>
        <fullName evidence="1">Uncharacterized protein</fullName>
    </submittedName>
</protein>